<dbReference type="PANTHER" id="PTHR43616">
    <property type="entry name" value="GLYCEROL DEHYDROGENASE"/>
    <property type="match status" value="1"/>
</dbReference>
<dbReference type="SUPFAM" id="SSF56796">
    <property type="entry name" value="Dehydroquinate synthase-like"/>
    <property type="match status" value="1"/>
</dbReference>
<evidence type="ECO:0000259" key="5">
    <source>
        <dbReference type="Pfam" id="PF00465"/>
    </source>
</evidence>
<dbReference type="Gene3D" id="1.20.1090.10">
    <property type="entry name" value="Dehydroquinate synthase-like - alpha domain"/>
    <property type="match status" value="1"/>
</dbReference>
<keyword evidence="1 3" id="KW-0479">Metal-binding</keyword>
<evidence type="ECO:0000256" key="1">
    <source>
        <dbReference type="ARBA" id="ARBA00022723"/>
    </source>
</evidence>
<keyword evidence="2" id="KW-0560">Oxidoreductase</keyword>
<reference evidence="6 7" key="1">
    <citation type="journal article" date="2019" name="Environ. Microbiol.">
        <title>The phytopathogenic nature of Dickeya aquatica 174/2 and the dynamic early evolution of Dickeya pathogenicity.</title>
        <authorList>
            <person name="Duprey A."/>
            <person name="Taib N."/>
            <person name="Leonard S."/>
            <person name="Garin T."/>
            <person name="Flandrois J.P."/>
            <person name="Nasser W."/>
            <person name="Brochier-Armanet C."/>
            <person name="Reverchon S."/>
        </authorList>
    </citation>
    <scope>NUCLEOTIDE SEQUENCE [LARGE SCALE GENOMIC DNA]</scope>
    <source>
        <strain evidence="6 7">NCPPB 569</strain>
    </source>
</reference>
<proteinExistence type="predicted"/>
<name>A0A5B8I647_9GAMM</name>
<dbReference type="GO" id="GO:0046872">
    <property type="term" value="F:metal ion binding"/>
    <property type="evidence" value="ECO:0007669"/>
    <property type="project" value="UniProtKB-KW"/>
</dbReference>
<organism evidence="6 7">
    <name type="scientific">Dickeya poaceiphila</name>
    <dbReference type="NCBI Taxonomy" id="568768"/>
    <lineage>
        <taxon>Bacteria</taxon>
        <taxon>Pseudomonadati</taxon>
        <taxon>Pseudomonadota</taxon>
        <taxon>Gammaproteobacteria</taxon>
        <taxon>Enterobacterales</taxon>
        <taxon>Pectobacteriaceae</taxon>
        <taxon>Dickeya</taxon>
    </lineage>
</organism>
<feature type="binding site" evidence="4">
    <location>
        <position position="131"/>
    </location>
    <ligand>
        <name>NAD(+)</name>
        <dbReference type="ChEBI" id="CHEBI:57540"/>
    </ligand>
</feature>
<dbReference type="KEGG" id="dic:Dpoa569_0000294"/>
<keyword evidence="4" id="KW-0520">NAD</keyword>
<evidence type="ECO:0000256" key="3">
    <source>
        <dbReference type="PIRSR" id="PIRSR000112-1"/>
    </source>
</evidence>
<dbReference type="GO" id="GO:0016614">
    <property type="term" value="F:oxidoreductase activity, acting on CH-OH group of donors"/>
    <property type="evidence" value="ECO:0007669"/>
    <property type="project" value="InterPro"/>
</dbReference>
<dbReference type="RefSeq" id="WP_042873303.1">
    <property type="nucleotide sequence ID" value="NZ_CM001975.1"/>
</dbReference>
<dbReference type="OrthoDB" id="6502012at2"/>
<keyword evidence="3" id="KW-0862">Zinc</keyword>
<evidence type="ECO:0000256" key="4">
    <source>
        <dbReference type="PIRSR" id="PIRSR000112-3"/>
    </source>
</evidence>
<dbReference type="EMBL" id="CP042220">
    <property type="protein sequence ID" value="QDX28630.1"/>
    <property type="molecule type" value="Genomic_DNA"/>
</dbReference>
<dbReference type="InterPro" id="IPR016205">
    <property type="entry name" value="Glycerol_DH"/>
</dbReference>
<dbReference type="STRING" id="568768.GCA_000406125_03679"/>
<feature type="binding site" evidence="4">
    <location>
        <position position="125"/>
    </location>
    <ligand>
        <name>NAD(+)</name>
        <dbReference type="ChEBI" id="CHEBI:57540"/>
    </ligand>
</feature>
<feature type="binding site" evidence="3">
    <location>
        <position position="171"/>
    </location>
    <ligand>
        <name>glycerol</name>
        <dbReference type="ChEBI" id="CHEBI:17754"/>
    </ligand>
</feature>
<dbReference type="PANTHER" id="PTHR43616:SF3">
    <property type="entry name" value="HYDROXYCARBOXYLATE DEHYDROGENASE A"/>
    <property type="match status" value="1"/>
</dbReference>
<dbReference type="PIRSF" id="PIRSF000112">
    <property type="entry name" value="Glycerol_dehydrogenase"/>
    <property type="match status" value="1"/>
</dbReference>
<keyword evidence="7" id="KW-1185">Reference proteome</keyword>
<dbReference type="CDD" id="cd08550">
    <property type="entry name" value="GlyDH-like"/>
    <property type="match status" value="1"/>
</dbReference>
<protein>
    <submittedName>
        <fullName evidence="6">Iron-containing alcohol dehydrogenase family protein</fullName>
    </submittedName>
</protein>
<sequence length="357" mass="38750">MFAIKSPGVYHHQSGLLSRVGELIAPFSGRIAILTSPRAWDAVKSTLSESLAKADVQFDVHLLEGECTRDAIAYHRHEIAQDGVHFVLGVGGGRVMDCAKAVADGLDNGQVATLPTIAATCAAWSPISILYDDQGGHQGTQVLQRMPEMVLVDSDVIARSDVRYLKAGIVDALAKWYEFQPYLAKNSDNLALNLKVQAAALAKDTFIQWGEQALHDNAEQRVTRALQKVIDANIALAGLANSMRDDSPSPGVAHAIHNRMTHVPELHDWLHGEKVGYGLRVQSLLARGDGSVEPDLLAHLQRYDAPARLPVAEARYAELAETLSETFTFPKDSAVLLPFSLTPEAIRHAVLATQYSA</sequence>
<dbReference type="Proteomes" id="UP000320591">
    <property type="component" value="Chromosome"/>
</dbReference>
<feature type="binding site" evidence="3">
    <location>
        <position position="271"/>
    </location>
    <ligand>
        <name>glycerol</name>
        <dbReference type="ChEBI" id="CHEBI:17754"/>
    </ligand>
</feature>
<evidence type="ECO:0000256" key="2">
    <source>
        <dbReference type="ARBA" id="ARBA00023002"/>
    </source>
</evidence>
<accession>A0A5B8I647</accession>
<comment type="cofactor">
    <cofactor evidence="3">
        <name>Zn(2+)</name>
        <dbReference type="ChEBI" id="CHEBI:29105"/>
    </cofactor>
    <text evidence="3">Binds 1 zinc ion per subunit.</text>
</comment>
<dbReference type="Pfam" id="PF00465">
    <property type="entry name" value="Fe-ADH"/>
    <property type="match status" value="1"/>
</dbReference>
<evidence type="ECO:0000313" key="6">
    <source>
        <dbReference type="EMBL" id="QDX28630.1"/>
    </source>
</evidence>
<evidence type="ECO:0000313" key="7">
    <source>
        <dbReference type="Proteomes" id="UP000320591"/>
    </source>
</evidence>
<gene>
    <name evidence="6" type="ORF">Dpoa569_0000294</name>
</gene>
<feature type="binding site" evidence="3">
    <location>
        <position position="254"/>
    </location>
    <ligand>
        <name>glycerol</name>
        <dbReference type="ChEBI" id="CHEBI:17754"/>
    </ligand>
</feature>
<dbReference type="InterPro" id="IPR001670">
    <property type="entry name" value="ADH_Fe/GldA"/>
</dbReference>
<feature type="binding site" evidence="4">
    <location>
        <begin position="93"/>
        <end position="97"/>
    </location>
    <ligand>
        <name>NAD(+)</name>
        <dbReference type="ChEBI" id="CHEBI:57540"/>
    </ligand>
</feature>
<dbReference type="AlphaFoldDB" id="A0A5B8I647"/>
<dbReference type="Gene3D" id="3.40.50.1970">
    <property type="match status" value="1"/>
</dbReference>
<feature type="domain" description="Alcohol dehydrogenase iron-type/glycerol dehydrogenase GldA" evidence="5">
    <location>
        <begin position="7"/>
        <end position="153"/>
    </location>
</feature>